<dbReference type="SUPFAM" id="SSF54593">
    <property type="entry name" value="Glyoxalase/Bleomycin resistance protein/Dihydroxybiphenyl dioxygenase"/>
    <property type="match status" value="1"/>
</dbReference>
<proteinExistence type="predicted"/>
<protein>
    <recommendedName>
        <fullName evidence="1">VOC domain-containing protein</fullName>
    </recommendedName>
</protein>
<dbReference type="PROSITE" id="PS51819">
    <property type="entry name" value="VOC"/>
    <property type="match status" value="1"/>
</dbReference>
<keyword evidence="3" id="KW-1185">Reference proteome</keyword>
<reference evidence="2 3" key="1">
    <citation type="submission" date="2016-10" db="EMBL/GenBank/DDBJ databases">
        <authorList>
            <person name="Varghese N."/>
            <person name="Submissions S."/>
        </authorList>
    </citation>
    <scope>NUCLEOTIDE SEQUENCE [LARGE SCALE GENOMIC DNA]</scope>
    <source>
        <strain evidence="2 3">IAM 15147</strain>
    </source>
</reference>
<comment type="caution">
    <text evidence="2">The sequence shown here is derived from an EMBL/GenBank/DDBJ whole genome shotgun (WGS) entry which is preliminary data.</text>
</comment>
<dbReference type="AlphaFoldDB" id="A0AA94L0T8"/>
<dbReference type="Pfam" id="PF00903">
    <property type="entry name" value="Glyoxalase"/>
    <property type="match status" value="1"/>
</dbReference>
<dbReference type="InterPro" id="IPR052164">
    <property type="entry name" value="Anthracycline_SecMetBiosynth"/>
</dbReference>
<dbReference type="Proteomes" id="UP000198506">
    <property type="component" value="Unassembled WGS sequence"/>
</dbReference>
<dbReference type="Gene3D" id="3.10.180.10">
    <property type="entry name" value="2,3-Dihydroxybiphenyl 1,2-Dioxygenase, domain 1"/>
    <property type="match status" value="1"/>
</dbReference>
<accession>A0AA94L0T8</accession>
<dbReference type="InterPro" id="IPR029068">
    <property type="entry name" value="Glyas_Bleomycin-R_OHBP_Dase"/>
</dbReference>
<sequence>MAHGDITHIEIPVSDFAKSTAFYSDLFGWQIAEMEGFEGYPMFQAPNGVSGGALTERDEGFTQPRSMVEVDSIDEALAKATAQGGSVAVEKSAITPTSWWALLTDPDGNHIGLFEGEM</sequence>
<dbReference type="InterPro" id="IPR037523">
    <property type="entry name" value="VOC_core"/>
</dbReference>
<feature type="domain" description="VOC" evidence="1">
    <location>
        <begin position="5"/>
        <end position="116"/>
    </location>
</feature>
<evidence type="ECO:0000313" key="2">
    <source>
        <dbReference type="EMBL" id="SFS18662.1"/>
    </source>
</evidence>
<dbReference type="RefSeq" id="WP_092919581.1">
    <property type="nucleotide sequence ID" value="NZ_FOZN01000004.1"/>
</dbReference>
<evidence type="ECO:0000313" key="3">
    <source>
        <dbReference type="Proteomes" id="UP000198506"/>
    </source>
</evidence>
<evidence type="ECO:0000259" key="1">
    <source>
        <dbReference type="PROSITE" id="PS51819"/>
    </source>
</evidence>
<dbReference type="PANTHER" id="PTHR33993">
    <property type="entry name" value="GLYOXALASE-RELATED"/>
    <property type="match status" value="1"/>
</dbReference>
<name>A0AA94L0T8_9MICO</name>
<organism evidence="2 3">
    <name type="scientific">Agrococcus baldri</name>
    <dbReference type="NCBI Taxonomy" id="153730"/>
    <lineage>
        <taxon>Bacteria</taxon>
        <taxon>Bacillati</taxon>
        <taxon>Actinomycetota</taxon>
        <taxon>Actinomycetes</taxon>
        <taxon>Micrococcales</taxon>
        <taxon>Microbacteriaceae</taxon>
        <taxon>Agrococcus</taxon>
    </lineage>
</organism>
<dbReference type="CDD" id="cd07247">
    <property type="entry name" value="SgaA_N_like"/>
    <property type="match status" value="1"/>
</dbReference>
<gene>
    <name evidence="2" type="ORF">SAMN04487783_2704</name>
</gene>
<dbReference type="EMBL" id="FOZN01000004">
    <property type="protein sequence ID" value="SFS18662.1"/>
    <property type="molecule type" value="Genomic_DNA"/>
</dbReference>
<dbReference type="InterPro" id="IPR004360">
    <property type="entry name" value="Glyas_Fos-R_dOase_dom"/>
</dbReference>